<dbReference type="InterPro" id="IPR005709">
    <property type="entry name" value="Ribosomal_uS4_bac-type"/>
</dbReference>
<dbReference type="NCBIfam" id="TIGR01017">
    <property type="entry name" value="rpsD_bact"/>
    <property type="match status" value="1"/>
</dbReference>
<sequence length="210" mass="24104">MSKYLGPKCKLCRREGEKLMLKGERCQTAKCAIVKKNYPPGMHGPKGRASRQSGYNMQLREKQKAKRIYNLLEKQFKLSFERAIKQKGDAGENLLKILETRLDNVIYRLGFAQSRSQARTLVSHGHFKVNDQKVDIPSFNVQTGDIIKIKESSRTGKQFTNLAEKLKKVEAPGWLNLEIKDFSAKVLHQPAKENFEMKINAQTIVEFYSK</sequence>
<dbReference type="EMBL" id="MFFT01000005">
    <property type="protein sequence ID" value="OGF23544.1"/>
    <property type="molecule type" value="Genomic_DNA"/>
</dbReference>
<protein>
    <recommendedName>
        <fullName evidence="6 7">Small ribosomal subunit protein uS4</fullName>
    </recommendedName>
</protein>
<dbReference type="InterPro" id="IPR002942">
    <property type="entry name" value="S4_RNA-bd"/>
</dbReference>
<evidence type="ECO:0000256" key="2">
    <source>
        <dbReference type="ARBA" id="ARBA00022730"/>
    </source>
</evidence>
<evidence type="ECO:0000256" key="4">
    <source>
        <dbReference type="ARBA" id="ARBA00022980"/>
    </source>
</evidence>
<evidence type="ECO:0000256" key="1">
    <source>
        <dbReference type="ARBA" id="ARBA00007465"/>
    </source>
</evidence>
<evidence type="ECO:0000259" key="10">
    <source>
        <dbReference type="SMART" id="SM01390"/>
    </source>
</evidence>
<evidence type="ECO:0000256" key="5">
    <source>
        <dbReference type="ARBA" id="ARBA00023274"/>
    </source>
</evidence>
<feature type="domain" description="RNA-binding S4" evidence="9">
    <location>
        <begin position="100"/>
        <end position="161"/>
    </location>
</feature>
<accession>A0A1F5SA26</accession>
<dbReference type="InterPro" id="IPR022801">
    <property type="entry name" value="Ribosomal_uS4"/>
</dbReference>
<dbReference type="GO" id="GO:0042274">
    <property type="term" value="P:ribosomal small subunit biogenesis"/>
    <property type="evidence" value="ECO:0007669"/>
    <property type="project" value="TreeGrafter"/>
</dbReference>
<comment type="caution">
    <text evidence="11">The sequence shown here is derived from an EMBL/GenBank/DDBJ whole genome shotgun (WGS) entry which is preliminary data.</text>
</comment>
<keyword evidence="3 7" id="KW-0694">RNA-binding</keyword>
<dbReference type="CDD" id="cd00165">
    <property type="entry name" value="S4"/>
    <property type="match status" value="1"/>
</dbReference>
<dbReference type="Pfam" id="PF00163">
    <property type="entry name" value="Ribosomal_S4"/>
    <property type="match status" value="1"/>
</dbReference>
<evidence type="ECO:0000313" key="11">
    <source>
        <dbReference type="EMBL" id="OGF23544.1"/>
    </source>
</evidence>
<reference evidence="11 12" key="1">
    <citation type="journal article" date="2016" name="Nat. Commun.">
        <title>Thousands of microbial genomes shed light on interconnected biogeochemical processes in an aquifer system.</title>
        <authorList>
            <person name="Anantharaman K."/>
            <person name="Brown C.T."/>
            <person name="Hug L.A."/>
            <person name="Sharon I."/>
            <person name="Castelle C.J."/>
            <person name="Probst A.J."/>
            <person name="Thomas B.C."/>
            <person name="Singh A."/>
            <person name="Wilkins M.J."/>
            <person name="Karaoz U."/>
            <person name="Brodie E.L."/>
            <person name="Williams K.H."/>
            <person name="Hubbard S.S."/>
            <person name="Banfield J.F."/>
        </authorList>
    </citation>
    <scope>NUCLEOTIDE SEQUENCE [LARGE SCALE GENOMIC DNA]</scope>
</reference>
<keyword evidence="5 7" id="KW-0687">Ribonucleoprotein</keyword>
<dbReference type="GO" id="GO:0003735">
    <property type="term" value="F:structural constituent of ribosome"/>
    <property type="evidence" value="ECO:0007669"/>
    <property type="project" value="InterPro"/>
</dbReference>
<dbReference type="HAMAP" id="MF_01306_B">
    <property type="entry name" value="Ribosomal_uS4_B"/>
    <property type="match status" value="1"/>
</dbReference>
<dbReference type="GO" id="GO:0006412">
    <property type="term" value="P:translation"/>
    <property type="evidence" value="ECO:0007669"/>
    <property type="project" value="UniProtKB-UniRule"/>
</dbReference>
<evidence type="ECO:0000256" key="3">
    <source>
        <dbReference type="ARBA" id="ARBA00022884"/>
    </source>
</evidence>
<dbReference type="Pfam" id="PF01479">
    <property type="entry name" value="S4"/>
    <property type="match status" value="1"/>
</dbReference>
<proteinExistence type="inferred from homology"/>
<dbReference type="NCBIfam" id="NF003717">
    <property type="entry name" value="PRK05327.1"/>
    <property type="match status" value="1"/>
</dbReference>
<comment type="function">
    <text evidence="7">With S5 and S12 plays an important role in translational accuracy.</text>
</comment>
<feature type="domain" description="Small ribosomal subunit protein uS4 N-terminal" evidence="10">
    <location>
        <begin position="3"/>
        <end position="99"/>
    </location>
</feature>
<dbReference type="Gene3D" id="1.10.1050.10">
    <property type="entry name" value="Ribosomal Protein S4 Delta 41, Chain A, domain 1"/>
    <property type="match status" value="1"/>
</dbReference>
<dbReference type="SMART" id="SM00363">
    <property type="entry name" value="S4"/>
    <property type="match status" value="1"/>
</dbReference>
<dbReference type="PANTHER" id="PTHR11831">
    <property type="entry name" value="30S 40S RIBOSOMAL PROTEIN"/>
    <property type="match status" value="1"/>
</dbReference>
<evidence type="ECO:0000313" key="12">
    <source>
        <dbReference type="Proteomes" id="UP000176877"/>
    </source>
</evidence>
<gene>
    <name evidence="7" type="primary">rpsD</name>
    <name evidence="11" type="ORF">A3D45_01855</name>
</gene>
<dbReference type="InterPro" id="IPR036986">
    <property type="entry name" value="S4_RNA-bd_sf"/>
</dbReference>
<evidence type="ECO:0000256" key="6">
    <source>
        <dbReference type="ARBA" id="ARBA00035254"/>
    </source>
</evidence>
<evidence type="ECO:0000256" key="7">
    <source>
        <dbReference type="HAMAP-Rule" id="MF_01306"/>
    </source>
</evidence>
<dbReference type="InterPro" id="IPR018079">
    <property type="entry name" value="Ribosomal_uS4_CS"/>
</dbReference>
<comment type="similarity">
    <text evidence="1 7 8">Belongs to the universal ribosomal protein uS4 family.</text>
</comment>
<dbReference type="SMART" id="SM01390">
    <property type="entry name" value="Ribosomal_S4"/>
    <property type="match status" value="1"/>
</dbReference>
<keyword evidence="4 7" id="KW-0689">Ribosomal protein</keyword>
<dbReference type="Proteomes" id="UP000176877">
    <property type="component" value="Unassembled WGS sequence"/>
</dbReference>
<dbReference type="InterPro" id="IPR001912">
    <property type="entry name" value="Ribosomal_uS4_N"/>
</dbReference>
<dbReference type="PROSITE" id="PS50889">
    <property type="entry name" value="S4"/>
    <property type="match status" value="1"/>
</dbReference>
<evidence type="ECO:0000256" key="8">
    <source>
        <dbReference type="RuleBase" id="RU003699"/>
    </source>
</evidence>
<evidence type="ECO:0000259" key="9">
    <source>
        <dbReference type="SMART" id="SM00363"/>
    </source>
</evidence>
<organism evidence="11 12">
    <name type="scientific">Candidatus Falkowbacteria bacterium RIFCSPHIGHO2_02_FULL_42_9</name>
    <dbReference type="NCBI Taxonomy" id="1797986"/>
    <lineage>
        <taxon>Bacteria</taxon>
        <taxon>Candidatus Falkowiibacteriota</taxon>
    </lineage>
</organism>
<dbReference type="PROSITE" id="PS00632">
    <property type="entry name" value="RIBOSOMAL_S4"/>
    <property type="match status" value="1"/>
</dbReference>
<keyword evidence="2 7" id="KW-0699">rRNA-binding</keyword>
<dbReference type="SUPFAM" id="SSF55174">
    <property type="entry name" value="Alpha-L RNA-binding motif"/>
    <property type="match status" value="1"/>
</dbReference>
<dbReference type="GO" id="GO:0015935">
    <property type="term" value="C:small ribosomal subunit"/>
    <property type="evidence" value="ECO:0007669"/>
    <property type="project" value="InterPro"/>
</dbReference>
<dbReference type="PANTHER" id="PTHR11831:SF4">
    <property type="entry name" value="SMALL RIBOSOMAL SUBUNIT PROTEIN US4M"/>
    <property type="match status" value="1"/>
</dbReference>
<comment type="function">
    <text evidence="7">One of the primary rRNA binding proteins, it binds directly to 16S rRNA where it nucleates assembly of the body of the 30S subunit.</text>
</comment>
<name>A0A1F5SA26_9BACT</name>
<dbReference type="FunFam" id="3.10.290.10:FF:000001">
    <property type="entry name" value="30S ribosomal protein S4"/>
    <property type="match status" value="1"/>
</dbReference>
<dbReference type="Gene3D" id="3.10.290.10">
    <property type="entry name" value="RNA-binding S4 domain"/>
    <property type="match status" value="1"/>
</dbReference>
<comment type="subunit">
    <text evidence="7">Part of the 30S ribosomal subunit. Contacts protein S5. The interaction surface between S4 and S5 is involved in control of translational fidelity.</text>
</comment>
<dbReference type="GO" id="GO:0019843">
    <property type="term" value="F:rRNA binding"/>
    <property type="evidence" value="ECO:0007669"/>
    <property type="project" value="UniProtKB-UniRule"/>
</dbReference>
<dbReference type="AlphaFoldDB" id="A0A1F5SA26"/>